<comment type="caution">
    <text evidence="3">The sequence shown here is derived from an EMBL/GenBank/DDBJ whole genome shotgun (WGS) entry which is preliminary data.</text>
</comment>
<protein>
    <recommendedName>
        <fullName evidence="5">SHSP domain-containing protein</fullName>
    </recommendedName>
</protein>
<evidence type="ECO:0000313" key="3">
    <source>
        <dbReference type="EMBL" id="KAK6115674.1"/>
    </source>
</evidence>
<reference evidence="3 4" key="1">
    <citation type="journal article" date="2021" name="Comput. Struct. Biotechnol. J.">
        <title>De novo genome assembly of the potent medicinal plant Rehmannia glutinosa using nanopore technology.</title>
        <authorList>
            <person name="Ma L."/>
            <person name="Dong C."/>
            <person name="Song C."/>
            <person name="Wang X."/>
            <person name="Zheng X."/>
            <person name="Niu Y."/>
            <person name="Chen S."/>
            <person name="Feng W."/>
        </authorList>
    </citation>
    <scope>NUCLEOTIDE SEQUENCE [LARGE SCALE GENOMIC DNA]</scope>
    <source>
        <strain evidence="3">DH-2019</strain>
    </source>
</reference>
<keyword evidence="4" id="KW-1185">Reference proteome</keyword>
<organism evidence="3 4">
    <name type="scientific">Rehmannia glutinosa</name>
    <name type="common">Chinese foxglove</name>
    <dbReference type="NCBI Taxonomy" id="99300"/>
    <lineage>
        <taxon>Eukaryota</taxon>
        <taxon>Viridiplantae</taxon>
        <taxon>Streptophyta</taxon>
        <taxon>Embryophyta</taxon>
        <taxon>Tracheophyta</taxon>
        <taxon>Spermatophyta</taxon>
        <taxon>Magnoliopsida</taxon>
        <taxon>eudicotyledons</taxon>
        <taxon>Gunneridae</taxon>
        <taxon>Pentapetalae</taxon>
        <taxon>asterids</taxon>
        <taxon>lamiids</taxon>
        <taxon>Lamiales</taxon>
        <taxon>Orobanchaceae</taxon>
        <taxon>Rehmannieae</taxon>
        <taxon>Rehmannia</taxon>
    </lineage>
</organism>
<dbReference type="Gene3D" id="2.60.40.790">
    <property type="match status" value="1"/>
</dbReference>
<gene>
    <name evidence="3" type="ORF">DH2020_007943</name>
</gene>
<keyword evidence="2" id="KW-1133">Transmembrane helix</keyword>
<proteinExistence type="predicted"/>
<keyword evidence="2" id="KW-0472">Membrane</keyword>
<evidence type="ECO:0000256" key="2">
    <source>
        <dbReference type="SAM" id="Phobius"/>
    </source>
</evidence>
<accession>A0ABR0TZM1</accession>
<sequence length="238" mass="26817">MELGIKLRRAADEFSSDFQIAKDRAAPLFLSRQTDTIFVLTAHLKGYKRENIKIDINEDGTSIAISGERQVKGIKGTSIEEIKEKQELVTKQGSANLQIVDEKNQISGTSHQENNEKSKAKNGDGTGNNMPTENAQTIHDLENGEENQKTVDDIQEISEPKQDMQENNSRVPDEANDIHEGEKEGHFGVESHEEEHKPQEKRFNMCIPIIAGSTLLLSFVVFVFQVIRSKNQTSRRKE</sequence>
<evidence type="ECO:0000313" key="4">
    <source>
        <dbReference type="Proteomes" id="UP001318860"/>
    </source>
</evidence>
<feature type="compositionally biased region" description="Basic and acidic residues" evidence="1">
    <location>
        <begin position="113"/>
        <end position="122"/>
    </location>
</feature>
<dbReference type="Proteomes" id="UP001318860">
    <property type="component" value="Unassembled WGS sequence"/>
</dbReference>
<evidence type="ECO:0000256" key="1">
    <source>
        <dbReference type="SAM" id="MobiDB-lite"/>
    </source>
</evidence>
<dbReference type="EMBL" id="JABTTQ020003506">
    <property type="protein sequence ID" value="KAK6115674.1"/>
    <property type="molecule type" value="Genomic_DNA"/>
</dbReference>
<dbReference type="InterPro" id="IPR008978">
    <property type="entry name" value="HSP20-like_chaperone"/>
</dbReference>
<feature type="transmembrane region" description="Helical" evidence="2">
    <location>
        <begin position="207"/>
        <end position="227"/>
    </location>
</feature>
<name>A0ABR0TZM1_REHGL</name>
<keyword evidence="2" id="KW-0812">Transmembrane</keyword>
<evidence type="ECO:0008006" key="5">
    <source>
        <dbReference type="Google" id="ProtNLM"/>
    </source>
</evidence>
<feature type="region of interest" description="Disordered" evidence="1">
    <location>
        <begin position="99"/>
        <end position="134"/>
    </location>
</feature>